<reference evidence="2 3" key="1">
    <citation type="submission" date="2016-06" db="EMBL/GenBank/DDBJ databases">
        <title>Evolution of pathogenesis and genome organization in the Tremellales.</title>
        <authorList>
            <person name="Cuomo C."/>
            <person name="Litvintseva A."/>
            <person name="Heitman J."/>
            <person name="Chen Y."/>
            <person name="Sun S."/>
            <person name="Springer D."/>
            <person name="Dromer F."/>
            <person name="Young S."/>
            <person name="Zeng Q."/>
            <person name="Chapman S."/>
            <person name="Gujja S."/>
            <person name="Saif S."/>
            <person name="Birren B."/>
        </authorList>
    </citation>
    <scope>NUCLEOTIDE SEQUENCE [LARGE SCALE GENOMIC DNA]</scope>
    <source>
        <strain evidence="2 3">CBS 6273</strain>
    </source>
</reference>
<feature type="region of interest" description="Disordered" evidence="1">
    <location>
        <begin position="1"/>
        <end position="85"/>
    </location>
</feature>
<protein>
    <submittedName>
        <fullName evidence="2">Uncharacterized protein</fullName>
    </submittedName>
</protein>
<organism evidence="2 3">
    <name type="scientific">Cryptococcus amylolentus CBS 6273</name>
    <dbReference type="NCBI Taxonomy" id="1296118"/>
    <lineage>
        <taxon>Eukaryota</taxon>
        <taxon>Fungi</taxon>
        <taxon>Dikarya</taxon>
        <taxon>Basidiomycota</taxon>
        <taxon>Agaricomycotina</taxon>
        <taxon>Tremellomycetes</taxon>
        <taxon>Tremellales</taxon>
        <taxon>Cryptococcaceae</taxon>
        <taxon>Cryptococcus</taxon>
    </lineage>
</organism>
<name>A0A1E3JY53_9TREE</name>
<comment type="caution">
    <text evidence="2">The sequence shown here is derived from an EMBL/GenBank/DDBJ whole genome shotgun (WGS) entry which is preliminary data.</text>
</comment>
<evidence type="ECO:0000313" key="2">
    <source>
        <dbReference type="EMBL" id="ODO05770.1"/>
    </source>
</evidence>
<gene>
    <name evidence="2" type="ORF">I350_04831</name>
</gene>
<sequence length="255" mass="27480">MPEDQEGNSGEDRGEYHTTPPDLSYTDTPGQERRSVSHSSNEDEASFDQPQNTPHPVSDYMSDLDMQLGQGRTTGSNRRGEWSTPIDPFAGIDSYIAASDDSQGLTATAGGPSAHDLPLLLSPTLPQAVEDLLEEARTLVEDANRSSAAATAPSERLGVSRTAHRRAGSDIRWGPYTRSSSAATSRKPSVTDRNHRGRPLRVVETYGSSSRPVTPPVTSLEMGVEAYPNPPRSTDTMTGAELSYLLDSESSSEED</sequence>
<dbReference type="AlphaFoldDB" id="A0A1E3JY53"/>
<dbReference type="EMBL" id="MEKH01000007">
    <property type="protein sequence ID" value="ODO05770.1"/>
    <property type="molecule type" value="Genomic_DNA"/>
</dbReference>
<dbReference type="Proteomes" id="UP000095149">
    <property type="component" value="Unassembled WGS sequence"/>
</dbReference>
<evidence type="ECO:0000313" key="3">
    <source>
        <dbReference type="Proteomes" id="UP000095149"/>
    </source>
</evidence>
<evidence type="ECO:0000256" key="1">
    <source>
        <dbReference type="SAM" id="MobiDB-lite"/>
    </source>
</evidence>
<accession>A0A1E3JY53</accession>
<feature type="compositionally biased region" description="Polar residues" evidence="1">
    <location>
        <begin position="177"/>
        <end position="188"/>
    </location>
</feature>
<feature type="region of interest" description="Disordered" evidence="1">
    <location>
        <begin position="142"/>
        <end position="255"/>
    </location>
</feature>
<feature type="compositionally biased region" description="Low complexity" evidence="1">
    <location>
        <begin position="208"/>
        <end position="219"/>
    </location>
</feature>
<proteinExistence type="predicted"/>